<accession>A0A395I7E5</accession>
<evidence type="ECO:0000313" key="1">
    <source>
        <dbReference type="EMBL" id="RAL15826.1"/>
    </source>
</evidence>
<organism evidence="1 2">
    <name type="scientific">Aspergillus homomorphus (strain CBS 101889)</name>
    <dbReference type="NCBI Taxonomy" id="1450537"/>
    <lineage>
        <taxon>Eukaryota</taxon>
        <taxon>Fungi</taxon>
        <taxon>Dikarya</taxon>
        <taxon>Ascomycota</taxon>
        <taxon>Pezizomycotina</taxon>
        <taxon>Eurotiomycetes</taxon>
        <taxon>Eurotiomycetidae</taxon>
        <taxon>Eurotiales</taxon>
        <taxon>Aspergillaceae</taxon>
        <taxon>Aspergillus</taxon>
        <taxon>Aspergillus subgen. Circumdati</taxon>
    </lineage>
</organism>
<dbReference type="GeneID" id="37201786"/>
<name>A0A395I7E5_ASPHC</name>
<dbReference type="Proteomes" id="UP000248961">
    <property type="component" value="Unassembled WGS sequence"/>
</dbReference>
<dbReference type="VEuPathDB" id="FungiDB:BO97DRAFT_431591"/>
<protein>
    <submittedName>
        <fullName evidence="1">Uncharacterized protein</fullName>
    </submittedName>
</protein>
<reference evidence="1 2" key="1">
    <citation type="submission" date="2018-02" db="EMBL/GenBank/DDBJ databases">
        <title>The genomes of Aspergillus section Nigri reveals drivers in fungal speciation.</title>
        <authorList>
            <consortium name="DOE Joint Genome Institute"/>
            <person name="Vesth T.C."/>
            <person name="Nybo J."/>
            <person name="Theobald S."/>
            <person name="Brandl J."/>
            <person name="Frisvad J.C."/>
            <person name="Nielsen K.F."/>
            <person name="Lyhne E.K."/>
            <person name="Kogle M.E."/>
            <person name="Kuo A."/>
            <person name="Riley R."/>
            <person name="Clum A."/>
            <person name="Nolan M."/>
            <person name="Lipzen A."/>
            <person name="Salamov A."/>
            <person name="Henrissat B."/>
            <person name="Wiebenga A."/>
            <person name="De vries R.P."/>
            <person name="Grigoriev I.V."/>
            <person name="Mortensen U.H."/>
            <person name="Andersen M.R."/>
            <person name="Baker S.E."/>
        </authorList>
    </citation>
    <scope>NUCLEOTIDE SEQUENCE [LARGE SCALE GENOMIC DNA]</scope>
    <source>
        <strain evidence="1 2">CBS 101889</strain>
    </source>
</reference>
<evidence type="ECO:0000313" key="2">
    <source>
        <dbReference type="Proteomes" id="UP000248961"/>
    </source>
</evidence>
<keyword evidence="2" id="KW-1185">Reference proteome</keyword>
<dbReference type="AlphaFoldDB" id="A0A395I7E5"/>
<gene>
    <name evidence="1" type="ORF">BO97DRAFT_431591</name>
</gene>
<dbReference type="RefSeq" id="XP_025554980.1">
    <property type="nucleotide sequence ID" value="XM_025697497.1"/>
</dbReference>
<dbReference type="OrthoDB" id="5332384at2759"/>
<dbReference type="EMBL" id="KZ824270">
    <property type="protein sequence ID" value="RAL15826.1"/>
    <property type="molecule type" value="Genomic_DNA"/>
</dbReference>
<proteinExistence type="predicted"/>
<sequence>MAPVRHPPNVPCAIVPKVSYTFYGYPDNDPPGADIAYDCGRGYTAGGIGTYANPLTFATAPGEFAMCELVYSPYLRKYLLHEDYCESCTRDWADRHHPVWHVDIWLGRNSTTEAHEQLSCENRLTPDGQSQVVIRNPERNLPVDEMTFYAGGKASCGVEHVYPQYAVQEFC</sequence>